<name>A0ACB7PL15_9PEZI</name>
<sequence>MPLQDTYTLPAAADMHVHLRNAPGPIAALATPTIRKAGIDTVFVMPNLAPRPVVSVAEALAYKEALQQLDGEVNYLMSLYLHELVTPEVIREGRGKGIAGVKAYPRGATTNSQWGVVSFDPFHDVLKAMEEEGVVLNLHGEVPSSAADGVTVMNAEIRFLPVLKGLVEKYPKLKIVLEHCTSADAVEAVKSLPENVVGTITAHHLSLLVDDWSANVHHYCKPSAKSPEDRRALLNAVVTSNGKFFLGTDSAPHDITSKKGKGNTAAGVFTQPYALGYVLTALEEAITRGDIPADSVTEDALKGFLSEYGRRFYGVAPATRQIRLTRDAARVEESLQGEGVEIVPFRAGELTWGVEWL</sequence>
<evidence type="ECO:0000313" key="1">
    <source>
        <dbReference type="EMBL" id="KAH6641723.1"/>
    </source>
</evidence>
<proteinExistence type="predicted"/>
<keyword evidence="2" id="KW-1185">Reference proteome</keyword>
<dbReference type="Proteomes" id="UP000724584">
    <property type="component" value="Unassembled WGS sequence"/>
</dbReference>
<reference evidence="1 2" key="1">
    <citation type="journal article" date="2021" name="Nat. Commun.">
        <title>Genetic determinants of endophytism in the Arabidopsis root mycobiome.</title>
        <authorList>
            <person name="Mesny F."/>
            <person name="Miyauchi S."/>
            <person name="Thiergart T."/>
            <person name="Pickel B."/>
            <person name="Atanasova L."/>
            <person name="Karlsson M."/>
            <person name="Huettel B."/>
            <person name="Barry K.W."/>
            <person name="Haridas S."/>
            <person name="Chen C."/>
            <person name="Bauer D."/>
            <person name="Andreopoulos W."/>
            <person name="Pangilinan J."/>
            <person name="LaButti K."/>
            <person name="Riley R."/>
            <person name="Lipzen A."/>
            <person name="Clum A."/>
            <person name="Drula E."/>
            <person name="Henrissat B."/>
            <person name="Kohler A."/>
            <person name="Grigoriev I.V."/>
            <person name="Martin F.M."/>
            <person name="Hacquard S."/>
        </authorList>
    </citation>
    <scope>NUCLEOTIDE SEQUENCE [LARGE SCALE GENOMIC DNA]</scope>
    <source>
        <strain evidence="1 2">MPI-SDFR-AT-0079</strain>
    </source>
</reference>
<gene>
    <name evidence="1" type="ORF">F5144DRAFT_564690</name>
</gene>
<protein>
    <submittedName>
        <fullName evidence="1">Uncharacterized protein</fullName>
    </submittedName>
</protein>
<accession>A0ACB7PL15</accession>
<evidence type="ECO:0000313" key="2">
    <source>
        <dbReference type="Proteomes" id="UP000724584"/>
    </source>
</evidence>
<dbReference type="EMBL" id="JAGIZQ010000002">
    <property type="protein sequence ID" value="KAH6641723.1"/>
    <property type="molecule type" value="Genomic_DNA"/>
</dbReference>
<organism evidence="1 2">
    <name type="scientific">Chaetomium tenue</name>
    <dbReference type="NCBI Taxonomy" id="1854479"/>
    <lineage>
        <taxon>Eukaryota</taxon>
        <taxon>Fungi</taxon>
        <taxon>Dikarya</taxon>
        <taxon>Ascomycota</taxon>
        <taxon>Pezizomycotina</taxon>
        <taxon>Sordariomycetes</taxon>
        <taxon>Sordariomycetidae</taxon>
        <taxon>Sordariales</taxon>
        <taxon>Chaetomiaceae</taxon>
        <taxon>Chaetomium</taxon>
    </lineage>
</organism>
<comment type="caution">
    <text evidence="1">The sequence shown here is derived from an EMBL/GenBank/DDBJ whole genome shotgun (WGS) entry which is preliminary data.</text>
</comment>